<name>A0A1Y2BX25_9FUNG</name>
<accession>A0A1Y2BX25</accession>
<comment type="caution">
    <text evidence="2">The sequence shown here is derived from an EMBL/GenBank/DDBJ whole genome shotgun (WGS) entry which is preliminary data.</text>
</comment>
<reference evidence="2 3" key="1">
    <citation type="submission" date="2016-07" db="EMBL/GenBank/DDBJ databases">
        <title>Pervasive Adenine N6-methylation of Active Genes in Fungi.</title>
        <authorList>
            <consortium name="DOE Joint Genome Institute"/>
            <person name="Mondo S.J."/>
            <person name="Dannebaum R.O."/>
            <person name="Kuo R.C."/>
            <person name="Labutti K."/>
            <person name="Haridas S."/>
            <person name="Kuo A."/>
            <person name="Salamov A."/>
            <person name="Ahrendt S.R."/>
            <person name="Lipzen A."/>
            <person name="Sullivan W."/>
            <person name="Andreopoulos W.B."/>
            <person name="Clum A."/>
            <person name="Lindquist E."/>
            <person name="Daum C."/>
            <person name="Ramamoorthy G.K."/>
            <person name="Gryganskyi A."/>
            <person name="Culley D."/>
            <person name="Magnuson J.K."/>
            <person name="James T.Y."/>
            <person name="O'Malley M.A."/>
            <person name="Stajich J.E."/>
            <person name="Spatafora J.W."/>
            <person name="Visel A."/>
            <person name="Grigoriev I.V."/>
        </authorList>
    </citation>
    <scope>NUCLEOTIDE SEQUENCE [LARGE SCALE GENOMIC DNA]</scope>
    <source>
        <strain evidence="2 3">JEL800</strain>
    </source>
</reference>
<dbReference type="Pfam" id="PF08045">
    <property type="entry name" value="CDC14"/>
    <property type="match status" value="1"/>
</dbReference>
<evidence type="ECO:0000313" key="3">
    <source>
        <dbReference type="Proteomes" id="UP000193642"/>
    </source>
</evidence>
<evidence type="ECO:0000256" key="1">
    <source>
        <dbReference type="SAM" id="MobiDB-lite"/>
    </source>
</evidence>
<dbReference type="AlphaFoldDB" id="A0A1Y2BX25"/>
<evidence type="ECO:0000313" key="2">
    <source>
        <dbReference type="EMBL" id="ORY39319.1"/>
    </source>
</evidence>
<feature type="region of interest" description="Disordered" evidence="1">
    <location>
        <begin position="251"/>
        <end position="276"/>
    </location>
</feature>
<dbReference type="PANTHER" id="PTHR34065">
    <property type="entry name" value="CELL DIVISION CONTROL PROTEIN 14"/>
    <property type="match status" value="1"/>
</dbReference>
<dbReference type="SUPFAM" id="SSF48371">
    <property type="entry name" value="ARM repeat"/>
    <property type="match status" value="1"/>
</dbReference>
<proteinExistence type="predicted"/>
<dbReference type="InterPro" id="IPR011989">
    <property type="entry name" value="ARM-like"/>
</dbReference>
<organism evidence="2 3">
    <name type="scientific">Rhizoclosmatium globosum</name>
    <dbReference type="NCBI Taxonomy" id="329046"/>
    <lineage>
        <taxon>Eukaryota</taxon>
        <taxon>Fungi</taxon>
        <taxon>Fungi incertae sedis</taxon>
        <taxon>Chytridiomycota</taxon>
        <taxon>Chytridiomycota incertae sedis</taxon>
        <taxon>Chytridiomycetes</taxon>
        <taxon>Chytridiales</taxon>
        <taxon>Chytriomycetaceae</taxon>
        <taxon>Rhizoclosmatium</taxon>
    </lineage>
</organism>
<protein>
    <submittedName>
        <fullName evidence="2">Uncharacterized protein</fullName>
    </submittedName>
</protein>
<dbReference type="STRING" id="329046.A0A1Y2BX25"/>
<dbReference type="OrthoDB" id="2145100at2759"/>
<sequence>MKQIESVDSFSEGVRNLKATLSSMTEMESKIYTAIQDEADLDDIIASKLLRRLSHKSPTDHIVELLSLLEGSCLIHYKSKHLFRNIENMEKILSLLKSHDPKTLAACIDTLESILLDSSEMHRLFEGLGGLQLISNLITSLNPLLGDVKLKSIELLVLYMSPEHNNPDLLCTHSDITKSPYYLAPESKVQFLTKLLGQRFVDKLVSMVSKEGISGVVYPDVAVAAERERAVFEGPVQIPICKVTPHHIKLTPNQSKEKERKQVVIGNGPRGPRRPL</sequence>
<dbReference type="Proteomes" id="UP000193642">
    <property type="component" value="Unassembled WGS sequence"/>
</dbReference>
<gene>
    <name evidence="2" type="ORF">BCR33DRAFT_720153</name>
</gene>
<dbReference type="InterPro" id="IPR012535">
    <property type="entry name" value="Cell_div_Cdc14"/>
</dbReference>
<dbReference type="InterPro" id="IPR016024">
    <property type="entry name" value="ARM-type_fold"/>
</dbReference>
<keyword evidence="3" id="KW-1185">Reference proteome</keyword>
<dbReference type="EMBL" id="MCGO01000040">
    <property type="protein sequence ID" value="ORY39319.1"/>
    <property type="molecule type" value="Genomic_DNA"/>
</dbReference>
<dbReference type="PANTHER" id="PTHR34065:SF1">
    <property type="entry name" value="CELL DIVISION CONTROL PROTEIN 14"/>
    <property type="match status" value="1"/>
</dbReference>
<dbReference type="Gene3D" id="1.25.10.10">
    <property type="entry name" value="Leucine-rich Repeat Variant"/>
    <property type="match status" value="1"/>
</dbReference>